<dbReference type="Pfam" id="PF00050">
    <property type="entry name" value="Kazal_1"/>
    <property type="match status" value="1"/>
</dbReference>
<keyword evidence="5" id="KW-1015">Disulfide bond</keyword>
<evidence type="ECO:0000256" key="6">
    <source>
        <dbReference type="SAM" id="SignalP"/>
    </source>
</evidence>
<dbReference type="PRINTS" id="PR00290">
    <property type="entry name" value="KAZALINHBTR"/>
</dbReference>
<evidence type="ECO:0000256" key="4">
    <source>
        <dbReference type="ARBA" id="ARBA00022900"/>
    </source>
</evidence>
<dbReference type="EMBL" id="AGCU01000581">
    <property type="status" value="NOT_ANNOTATED_CDS"/>
    <property type="molecule type" value="Genomic_DNA"/>
</dbReference>
<name>K7GH62_PELSI</name>
<dbReference type="PROSITE" id="PS51465">
    <property type="entry name" value="KAZAL_2"/>
    <property type="match status" value="1"/>
</dbReference>
<proteinExistence type="predicted"/>
<keyword evidence="4" id="KW-0722">Serine protease inhibitor</keyword>
<feature type="domain" description="Kazal-like" evidence="7">
    <location>
        <begin position="23"/>
        <end position="61"/>
    </location>
</feature>
<feature type="signal peptide" evidence="6">
    <location>
        <begin position="1"/>
        <end position="18"/>
    </location>
</feature>
<reference evidence="8" key="3">
    <citation type="submission" date="2025-08" db="UniProtKB">
        <authorList>
            <consortium name="Ensembl"/>
        </authorList>
    </citation>
    <scope>IDENTIFICATION</scope>
</reference>
<dbReference type="AlphaFoldDB" id="K7GH62"/>
<dbReference type="EMBL" id="AGCU01000583">
    <property type="status" value="NOT_ANNOTATED_CDS"/>
    <property type="molecule type" value="Genomic_DNA"/>
</dbReference>
<evidence type="ECO:0000313" key="8">
    <source>
        <dbReference type="Ensembl" id="ENSPSIP00000019623.1"/>
    </source>
</evidence>
<evidence type="ECO:0000256" key="3">
    <source>
        <dbReference type="ARBA" id="ARBA00022690"/>
    </source>
</evidence>
<dbReference type="InterPro" id="IPR001239">
    <property type="entry name" value="Prot_inh_Kazal-m"/>
</dbReference>
<dbReference type="SMART" id="SM00280">
    <property type="entry name" value="KAZAL"/>
    <property type="match status" value="1"/>
</dbReference>
<dbReference type="EMBL" id="AGCU01000582">
    <property type="status" value="NOT_ANNOTATED_CDS"/>
    <property type="molecule type" value="Genomic_DNA"/>
</dbReference>
<keyword evidence="9" id="KW-1185">Reference proteome</keyword>
<dbReference type="PANTHER" id="PTHR21312">
    <property type="entry name" value="SERINE PROTEASE INHIBITOR"/>
    <property type="match status" value="1"/>
</dbReference>
<keyword evidence="6" id="KW-0732">Signal</keyword>
<comment type="subcellular location">
    <subcellularLocation>
        <location evidence="1">Secreted</location>
    </subcellularLocation>
</comment>
<dbReference type="Gene3D" id="3.30.60.30">
    <property type="match status" value="1"/>
</dbReference>
<dbReference type="PROSITE" id="PS00282">
    <property type="entry name" value="KAZAL_1"/>
    <property type="match status" value="1"/>
</dbReference>
<reference evidence="9" key="2">
    <citation type="journal article" date="2013" name="Nat. Genet.">
        <title>The draft genomes of soft-shell turtle and green sea turtle yield insights into the development and evolution of the turtle-specific body plan.</title>
        <authorList>
            <person name="Wang Z."/>
            <person name="Pascual-Anaya J."/>
            <person name="Zadissa A."/>
            <person name="Li W."/>
            <person name="Niimura Y."/>
            <person name="Huang Z."/>
            <person name="Li C."/>
            <person name="White S."/>
            <person name="Xiong Z."/>
            <person name="Fang D."/>
            <person name="Wang B."/>
            <person name="Ming Y."/>
            <person name="Chen Y."/>
            <person name="Zheng Y."/>
            <person name="Kuraku S."/>
            <person name="Pignatelli M."/>
            <person name="Herrero J."/>
            <person name="Beal K."/>
            <person name="Nozawa M."/>
            <person name="Li Q."/>
            <person name="Wang J."/>
            <person name="Zhang H."/>
            <person name="Yu L."/>
            <person name="Shigenobu S."/>
            <person name="Wang J."/>
            <person name="Liu J."/>
            <person name="Flicek P."/>
            <person name="Searle S."/>
            <person name="Wang J."/>
            <person name="Kuratani S."/>
            <person name="Yin Y."/>
            <person name="Aken B."/>
            <person name="Zhang G."/>
            <person name="Irie N."/>
        </authorList>
    </citation>
    <scope>NUCLEOTIDE SEQUENCE [LARGE SCALE GENOMIC DNA]</scope>
    <source>
        <strain evidence="9">Daiwa-1</strain>
    </source>
</reference>
<dbReference type="GO" id="GO:0005576">
    <property type="term" value="C:extracellular region"/>
    <property type="evidence" value="ECO:0007669"/>
    <property type="project" value="UniProtKB-SubCell"/>
</dbReference>
<dbReference type="HOGENOM" id="CLU_169765_2_1_1"/>
<evidence type="ECO:0000313" key="9">
    <source>
        <dbReference type="Proteomes" id="UP000007267"/>
    </source>
</evidence>
<dbReference type="InterPro" id="IPR036058">
    <property type="entry name" value="Kazal_dom_sf"/>
</dbReference>
<evidence type="ECO:0000259" key="7">
    <source>
        <dbReference type="PROSITE" id="PS51465"/>
    </source>
</evidence>
<sequence>MKAAGLGLLLGLAFCCCAGECRGPPQPDCSSLSPPGCPRIFDPVCGTDNVTYPNECELCAA</sequence>
<feature type="chain" id="PRO_5003905385" description="Kazal-like domain-containing protein" evidence="6">
    <location>
        <begin position="19"/>
        <end position="61"/>
    </location>
</feature>
<dbReference type="GeneTree" id="ENSGT01120000272961"/>
<keyword evidence="3" id="KW-0646">Protease inhibitor</keyword>
<organism evidence="8 9">
    <name type="scientific">Pelodiscus sinensis</name>
    <name type="common">Chinese softshell turtle</name>
    <name type="synonym">Trionyx sinensis</name>
    <dbReference type="NCBI Taxonomy" id="13735"/>
    <lineage>
        <taxon>Eukaryota</taxon>
        <taxon>Metazoa</taxon>
        <taxon>Chordata</taxon>
        <taxon>Craniata</taxon>
        <taxon>Vertebrata</taxon>
        <taxon>Euteleostomi</taxon>
        <taxon>Archelosauria</taxon>
        <taxon>Testudinata</taxon>
        <taxon>Testudines</taxon>
        <taxon>Cryptodira</taxon>
        <taxon>Trionychia</taxon>
        <taxon>Trionychidae</taxon>
        <taxon>Pelodiscus</taxon>
    </lineage>
</organism>
<dbReference type="InterPro" id="IPR002350">
    <property type="entry name" value="Kazal_dom"/>
</dbReference>
<reference evidence="8" key="4">
    <citation type="submission" date="2025-09" db="UniProtKB">
        <authorList>
            <consortium name="Ensembl"/>
        </authorList>
    </citation>
    <scope>IDENTIFICATION</scope>
</reference>
<dbReference type="STRING" id="13735.ENSPSIP00000019623"/>
<evidence type="ECO:0000256" key="2">
    <source>
        <dbReference type="ARBA" id="ARBA00022525"/>
    </source>
</evidence>
<evidence type="ECO:0000256" key="1">
    <source>
        <dbReference type="ARBA" id="ARBA00004613"/>
    </source>
</evidence>
<keyword evidence="2" id="KW-0964">Secreted</keyword>
<dbReference type="SUPFAM" id="SSF100895">
    <property type="entry name" value="Kazal-type serine protease inhibitors"/>
    <property type="match status" value="1"/>
</dbReference>
<reference evidence="9" key="1">
    <citation type="submission" date="2011-10" db="EMBL/GenBank/DDBJ databases">
        <authorList>
            <consortium name="Soft-shell Turtle Genome Consortium"/>
        </authorList>
    </citation>
    <scope>NUCLEOTIDE SEQUENCE [LARGE SCALE GENOMIC DNA]</scope>
    <source>
        <strain evidence="9">Daiwa-1</strain>
    </source>
</reference>
<dbReference type="PANTHER" id="PTHR21312:SF28">
    <property type="entry name" value="OVOINHIBITOR-RELATED"/>
    <property type="match status" value="1"/>
</dbReference>
<accession>K7GH62</accession>
<evidence type="ECO:0000256" key="5">
    <source>
        <dbReference type="ARBA" id="ARBA00023157"/>
    </source>
</evidence>
<protein>
    <recommendedName>
        <fullName evidence="7">Kazal-like domain-containing protein</fullName>
    </recommendedName>
</protein>
<dbReference type="Proteomes" id="UP000007267">
    <property type="component" value="Unassembled WGS sequence"/>
</dbReference>
<dbReference type="GO" id="GO:0004867">
    <property type="term" value="F:serine-type endopeptidase inhibitor activity"/>
    <property type="evidence" value="ECO:0007669"/>
    <property type="project" value="UniProtKB-KW"/>
</dbReference>
<dbReference type="Ensembl" id="ENSPSIT00000019714.1">
    <property type="protein sequence ID" value="ENSPSIP00000019623.1"/>
    <property type="gene ID" value="ENSPSIG00000017413.1"/>
</dbReference>